<sequence length="70" mass="8142">MRKKHQQWNNACSAGKESGERQERFQANRFSSTDKRACRARNRVLWITKKALPPCANPRKEACQGVQRVK</sequence>
<dbReference type="EMBL" id="SKCS01001418">
    <property type="protein sequence ID" value="TNN04573.1"/>
    <property type="molecule type" value="Genomic_DNA"/>
</dbReference>
<organism evidence="2 3">
    <name type="scientific">Schistosoma japonicum</name>
    <name type="common">Blood fluke</name>
    <dbReference type="NCBI Taxonomy" id="6182"/>
    <lineage>
        <taxon>Eukaryota</taxon>
        <taxon>Metazoa</taxon>
        <taxon>Spiralia</taxon>
        <taxon>Lophotrochozoa</taxon>
        <taxon>Platyhelminthes</taxon>
        <taxon>Trematoda</taxon>
        <taxon>Digenea</taxon>
        <taxon>Strigeidida</taxon>
        <taxon>Schistosomatoidea</taxon>
        <taxon>Schistosomatidae</taxon>
        <taxon>Schistosoma</taxon>
    </lineage>
</organism>
<gene>
    <name evidence="2" type="ORF">EWB00_001517</name>
</gene>
<evidence type="ECO:0000313" key="2">
    <source>
        <dbReference type="EMBL" id="TNN04573.1"/>
    </source>
</evidence>
<protein>
    <submittedName>
        <fullName evidence="2">Uncharacterized protein</fullName>
    </submittedName>
</protein>
<accession>A0A4Z2CJX2</accession>
<proteinExistence type="predicted"/>
<reference evidence="2 3" key="1">
    <citation type="submission" date="2019-03" db="EMBL/GenBank/DDBJ databases">
        <title>An improved genome assembly of the fluke Schistosoma japonicum.</title>
        <authorList>
            <person name="Hu W."/>
            <person name="Luo F."/>
            <person name="Yin M."/>
            <person name="Mo X."/>
            <person name="Sun C."/>
            <person name="Wu Q."/>
            <person name="Zhu B."/>
            <person name="Xiang M."/>
            <person name="Wang J."/>
            <person name="Wang Y."/>
            <person name="Zhang T."/>
            <person name="Xu B."/>
            <person name="Zheng H."/>
            <person name="Feng Z."/>
        </authorList>
    </citation>
    <scope>NUCLEOTIDE SEQUENCE [LARGE SCALE GENOMIC DNA]</scope>
    <source>
        <strain evidence="2">HuSjv2</strain>
        <tissue evidence="2">Worms</tissue>
    </source>
</reference>
<dbReference type="Proteomes" id="UP000311919">
    <property type="component" value="Unassembled WGS sequence"/>
</dbReference>
<keyword evidence="3" id="KW-1185">Reference proteome</keyword>
<feature type="compositionally biased region" description="Basic and acidic residues" evidence="1">
    <location>
        <begin position="17"/>
        <end position="33"/>
    </location>
</feature>
<evidence type="ECO:0000256" key="1">
    <source>
        <dbReference type="SAM" id="MobiDB-lite"/>
    </source>
</evidence>
<evidence type="ECO:0000313" key="3">
    <source>
        <dbReference type="Proteomes" id="UP000311919"/>
    </source>
</evidence>
<comment type="caution">
    <text evidence="2">The sequence shown here is derived from an EMBL/GenBank/DDBJ whole genome shotgun (WGS) entry which is preliminary data.</text>
</comment>
<feature type="region of interest" description="Disordered" evidence="1">
    <location>
        <begin position="1"/>
        <end position="33"/>
    </location>
</feature>
<dbReference type="AlphaFoldDB" id="A0A4Z2CJX2"/>
<name>A0A4Z2CJX2_SCHJA</name>